<evidence type="ECO:0000313" key="2">
    <source>
        <dbReference type="EMBL" id="AII05685.1"/>
    </source>
</evidence>
<name>A0A076EHK5_RHOOP</name>
<feature type="chain" id="PRO_5001711240" evidence="1">
    <location>
        <begin position="31"/>
        <end position="122"/>
    </location>
</feature>
<keyword evidence="1" id="KW-0732">Signal</keyword>
<accession>A0A076EHK5</accession>
<protein>
    <submittedName>
        <fullName evidence="2">Uncharacterized protein</fullName>
    </submittedName>
</protein>
<dbReference type="eggNOG" id="ENOG5032EEE">
    <property type="taxonomic scope" value="Bacteria"/>
</dbReference>
<organism evidence="2 3">
    <name type="scientific">Rhodococcus opacus</name>
    <name type="common">Nocardia opaca</name>
    <dbReference type="NCBI Taxonomy" id="37919"/>
    <lineage>
        <taxon>Bacteria</taxon>
        <taxon>Bacillati</taxon>
        <taxon>Actinomycetota</taxon>
        <taxon>Actinomycetes</taxon>
        <taxon>Mycobacteriales</taxon>
        <taxon>Nocardiaceae</taxon>
        <taxon>Rhodococcus</taxon>
    </lineage>
</organism>
<dbReference type="AlphaFoldDB" id="A0A076EHK5"/>
<evidence type="ECO:0000256" key="1">
    <source>
        <dbReference type="SAM" id="SignalP"/>
    </source>
</evidence>
<evidence type="ECO:0000313" key="3">
    <source>
        <dbReference type="Proteomes" id="UP000028488"/>
    </source>
</evidence>
<dbReference type="EMBL" id="CP008947">
    <property type="protein sequence ID" value="AII05685.1"/>
    <property type="molecule type" value="Genomic_DNA"/>
</dbReference>
<dbReference type="Proteomes" id="UP000028488">
    <property type="component" value="Chromosome"/>
</dbReference>
<feature type="signal peptide" evidence="1">
    <location>
        <begin position="1"/>
        <end position="30"/>
    </location>
</feature>
<gene>
    <name evidence="2" type="ORF">EP51_14070</name>
</gene>
<proteinExistence type="predicted"/>
<reference evidence="2 3" key="1">
    <citation type="submission" date="2014-07" db="EMBL/GenBank/DDBJ databases">
        <title>Genome Sequence of Rhodococcus opacus Strain R7, a Biodegrader of Mono- and Polycyclic Aromatic Hydrocarbons.</title>
        <authorList>
            <person name="Di Gennaro P."/>
            <person name="Zampolli J."/>
            <person name="Presti I."/>
            <person name="Cappelletti M."/>
            <person name="D'Ursi P."/>
            <person name="Orro A."/>
            <person name="Mezzelani A."/>
            <person name="Milanesi L."/>
        </authorList>
    </citation>
    <scope>NUCLEOTIDE SEQUENCE [LARGE SCALE GENOMIC DNA]</scope>
    <source>
        <strain evidence="2 3">R7</strain>
    </source>
</reference>
<sequence length="122" mass="12341">MSTRQVVGRLGAVIAAAGALSFAVPSAVSAAPFIPGSMSTCAPGAWLTFNAERVAPDRIRYTTAAPLAQWNGAVVQFTNLTTGFRGVAFVNDPVPAAVGFGPVLSEVAGLLPCFVSAGVTMS</sequence>
<dbReference type="RefSeq" id="WP_037235480.1">
    <property type="nucleotide sequence ID" value="NZ_CP008947.1"/>
</dbReference>